<dbReference type="EMBL" id="JAUUCC010000005">
    <property type="protein sequence ID" value="MEE2049550.1"/>
    <property type="molecule type" value="Genomic_DNA"/>
</dbReference>
<protein>
    <recommendedName>
        <fullName evidence="4">Integral membrane protein</fullName>
    </recommendedName>
</protein>
<feature type="transmembrane region" description="Helical" evidence="1">
    <location>
        <begin position="84"/>
        <end position="104"/>
    </location>
</feature>
<comment type="caution">
    <text evidence="2">The sequence shown here is derived from an EMBL/GenBank/DDBJ whole genome shotgun (WGS) entry which is preliminary data.</text>
</comment>
<proteinExistence type="predicted"/>
<name>A0ABU7KJT0_9ACTN</name>
<keyword evidence="1" id="KW-0812">Transmembrane</keyword>
<keyword evidence="1" id="KW-1133">Transmembrane helix</keyword>
<keyword evidence="1" id="KW-0472">Membrane</keyword>
<reference evidence="2 3" key="1">
    <citation type="submission" date="2023-07" db="EMBL/GenBank/DDBJ databases">
        <authorList>
            <person name="Girao M."/>
            <person name="Carvalho M.F."/>
        </authorList>
    </citation>
    <scope>NUCLEOTIDE SEQUENCE [LARGE SCALE GENOMIC DNA]</scope>
    <source>
        <strain evidence="2 3">66/93</strain>
    </source>
</reference>
<feature type="transmembrane region" description="Helical" evidence="1">
    <location>
        <begin position="59"/>
        <end position="77"/>
    </location>
</feature>
<organism evidence="2 3">
    <name type="scientific">Nocardiopsis tropica</name>
    <dbReference type="NCBI Taxonomy" id="109330"/>
    <lineage>
        <taxon>Bacteria</taxon>
        <taxon>Bacillati</taxon>
        <taxon>Actinomycetota</taxon>
        <taxon>Actinomycetes</taxon>
        <taxon>Streptosporangiales</taxon>
        <taxon>Nocardiopsidaceae</taxon>
        <taxon>Nocardiopsis</taxon>
    </lineage>
</organism>
<evidence type="ECO:0000313" key="2">
    <source>
        <dbReference type="EMBL" id="MEE2049550.1"/>
    </source>
</evidence>
<sequence length="151" mass="16102">MEAFLLSVHVVAGILFVGPVAVTTSLFPRYAPVTAAPAGADRAERSTDTARLLHRITRVYGVLALTVPVVGLVLAFVQGRTSEIWIVVAMVLTAVAGALLALRIAPLQREALDSPDDGARLRRLGMLTGLFNLLWVVVVVLMIVRPGSSYS</sequence>
<dbReference type="Proteomes" id="UP001348641">
    <property type="component" value="Unassembled WGS sequence"/>
</dbReference>
<evidence type="ECO:0000256" key="1">
    <source>
        <dbReference type="SAM" id="Phobius"/>
    </source>
</evidence>
<evidence type="ECO:0008006" key="4">
    <source>
        <dbReference type="Google" id="ProtNLM"/>
    </source>
</evidence>
<gene>
    <name evidence="2" type="ORF">Q8A49_03475</name>
</gene>
<evidence type="ECO:0000313" key="3">
    <source>
        <dbReference type="Proteomes" id="UP001348641"/>
    </source>
</evidence>
<accession>A0ABU7KJT0</accession>
<dbReference type="RefSeq" id="WP_330156813.1">
    <property type="nucleotide sequence ID" value="NZ_BAAAJA010000014.1"/>
</dbReference>
<feature type="transmembrane region" description="Helical" evidence="1">
    <location>
        <begin position="124"/>
        <end position="144"/>
    </location>
</feature>